<comment type="caution">
    <text evidence="2">The sequence shown here is derived from an EMBL/GenBank/DDBJ whole genome shotgun (WGS) entry which is preliminary data.</text>
</comment>
<evidence type="ECO:0000256" key="1">
    <source>
        <dbReference type="SAM" id="MobiDB-lite"/>
    </source>
</evidence>
<dbReference type="STRING" id="1797110.A3841_00445"/>
<name>A0A1Q5PC70_9BACT</name>
<feature type="compositionally biased region" description="Basic and acidic residues" evidence="1">
    <location>
        <begin position="170"/>
        <end position="182"/>
    </location>
</feature>
<dbReference type="AlphaFoldDB" id="A0A1Q5PC70"/>
<feature type="region of interest" description="Disordered" evidence="1">
    <location>
        <begin position="170"/>
        <end position="250"/>
    </location>
</feature>
<protein>
    <submittedName>
        <fullName evidence="2">Uncharacterized protein</fullName>
    </submittedName>
</protein>
<accession>A0A1Q5PC70</accession>
<organism evidence="2 3">
    <name type="scientific">Pontibacter flavimaris</name>
    <dbReference type="NCBI Taxonomy" id="1797110"/>
    <lineage>
        <taxon>Bacteria</taxon>
        <taxon>Pseudomonadati</taxon>
        <taxon>Bacteroidota</taxon>
        <taxon>Cytophagia</taxon>
        <taxon>Cytophagales</taxon>
        <taxon>Hymenobacteraceae</taxon>
        <taxon>Pontibacter</taxon>
    </lineage>
</organism>
<feature type="region of interest" description="Disordered" evidence="1">
    <location>
        <begin position="47"/>
        <end position="97"/>
    </location>
</feature>
<feature type="compositionally biased region" description="Basic and acidic residues" evidence="1">
    <location>
        <begin position="62"/>
        <end position="73"/>
    </location>
</feature>
<reference evidence="2 3" key="1">
    <citation type="submission" date="2016-03" db="EMBL/GenBank/DDBJ databases">
        <title>Genome sequence of Pontibacter sp. nov., of the family cytophagaceae, isolated from marine sediment of the Yellow Sea, China.</title>
        <authorList>
            <person name="Zhang G."/>
            <person name="Zhang R."/>
        </authorList>
    </citation>
    <scope>NUCLEOTIDE SEQUENCE [LARGE SCALE GENOMIC DNA]</scope>
    <source>
        <strain evidence="2 3">S10-8</strain>
    </source>
</reference>
<feature type="compositionally biased region" description="Basic and acidic residues" evidence="1">
    <location>
        <begin position="198"/>
        <end position="213"/>
    </location>
</feature>
<feature type="region of interest" description="Disordered" evidence="1">
    <location>
        <begin position="116"/>
        <end position="146"/>
    </location>
</feature>
<dbReference type="Proteomes" id="UP000186551">
    <property type="component" value="Unassembled WGS sequence"/>
</dbReference>
<evidence type="ECO:0000313" key="3">
    <source>
        <dbReference type="Proteomes" id="UP000186551"/>
    </source>
</evidence>
<feature type="compositionally biased region" description="Basic and acidic residues" evidence="1">
    <location>
        <begin position="83"/>
        <end position="95"/>
    </location>
</feature>
<feature type="region of interest" description="Disordered" evidence="1">
    <location>
        <begin position="1"/>
        <end position="29"/>
    </location>
</feature>
<dbReference type="EMBL" id="LVWA01000007">
    <property type="protein sequence ID" value="OKL39732.1"/>
    <property type="molecule type" value="Genomic_DNA"/>
</dbReference>
<proteinExistence type="predicted"/>
<keyword evidence="3" id="KW-1185">Reference proteome</keyword>
<dbReference type="OrthoDB" id="850191at2"/>
<gene>
    <name evidence="2" type="ORF">A3841_00445</name>
</gene>
<dbReference type="RefSeq" id="WP_073852782.1">
    <property type="nucleotide sequence ID" value="NZ_LVWA01000007.1"/>
</dbReference>
<evidence type="ECO:0000313" key="2">
    <source>
        <dbReference type="EMBL" id="OKL39732.1"/>
    </source>
</evidence>
<sequence>MERNERNYQRDSDNRYNRNEGFDNYRDRYSNRHGNYYGMHDEHAEYRNVRSSNPGANSGYRGETDRRGSDYHYGDPNPYMGNRRNEQNGGYERHRGTGWGAEDNYGTYGAARGTNYSAGSGSDRYRRQDNSYQYGGQGRRYEDFNRDEKMYRGRSDHGYNMLGIDAYYDRGEQPERRSDNDFRGSQQRNYYDSDFDNSDLHYSGEIRNTDPGRIDYSQRSSRYRRPGETSGPDYRTDSGASSYGMESPRG</sequence>